<keyword evidence="5" id="KW-1185">Reference proteome</keyword>
<protein>
    <submittedName>
        <fullName evidence="4">Flavodoxin family protein</fullName>
    </submittedName>
</protein>
<gene>
    <name evidence="4" type="ORF">EIP75_15780</name>
</gene>
<keyword evidence="2" id="KW-0560">Oxidoreductase</keyword>
<feature type="domain" description="Flavodoxin-like fold" evidence="3">
    <location>
        <begin position="35"/>
        <end position="210"/>
    </location>
</feature>
<dbReference type="OrthoDB" id="9798454at2"/>
<sequence length="224" mass="25636">MRGSGWPWRRRAWAVQAWPILDAVQATRGSALSRKITVILGHPDAASYCGALADAYVESARQAGHEVRLFRLGDAAFDPVLHHGYRQIQPLEPGLVEVQQAITWAEHLVFVFPMWWGGLPALLKGFFDRVFLPGFAFKYRTGSQLWDKLLAGRTARAFVTMDTPLWYYTLFYWRPLHLQFRRAIMGFCGITPTRIKVFAPVRYADDAKRSRWLDEVRRVGARGA</sequence>
<evidence type="ECO:0000259" key="3">
    <source>
        <dbReference type="Pfam" id="PF02525"/>
    </source>
</evidence>
<dbReference type="Gene3D" id="3.40.50.360">
    <property type="match status" value="1"/>
</dbReference>
<dbReference type="EMBL" id="RSED01000012">
    <property type="protein sequence ID" value="RRS03403.1"/>
    <property type="molecule type" value="Genomic_DNA"/>
</dbReference>
<dbReference type="PANTHER" id="PTHR10204">
    <property type="entry name" value="NAD P H OXIDOREDUCTASE-RELATED"/>
    <property type="match status" value="1"/>
</dbReference>
<comment type="caution">
    <text evidence="4">The sequence shown here is derived from an EMBL/GenBank/DDBJ whole genome shotgun (WGS) entry which is preliminary data.</text>
</comment>
<name>A0A3R8S7R1_9BURK</name>
<organism evidence="4 5">
    <name type="scientific">Aquabacterium soli</name>
    <dbReference type="NCBI Taxonomy" id="2493092"/>
    <lineage>
        <taxon>Bacteria</taxon>
        <taxon>Pseudomonadati</taxon>
        <taxon>Pseudomonadota</taxon>
        <taxon>Betaproteobacteria</taxon>
        <taxon>Burkholderiales</taxon>
        <taxon>Aquabacterium</taxon>
    </lineage>
</organism>
<accession>A0A3R8S7R1</accession>
<dbReference type="GO" id="GO:0005829">
    <property type="term" value="C:cytosol"/>
    <property type="evidence" value="ECO:0007669"/>
    <property type="project" value="TreeGrafter"/>
</dbReference>
<evidence type="ECO:0000313" key="5">
    <source>
        <dbReference type="Proteomes" id="UP000269265"/>
    </source>
</evidence>
<evidence type="ECO:0000313" key="4">
    <source>
        <dbReference type="EMBL" id="RRS03403.1"/>
    </source>
</evidence>
<dbReference type="InterPro" id="IPR029039">
    <property type="entry name" value="Flavoprotein-like_sf"/>
</dbReference>
<dbReference type="SUPFAM" id="SSF52218">
    <property type="entry name" value="Flavoproteins"/>
    <property type="match status" value="1"/>
</dbReference>
<dbReference type="InterPro" id="IPR003680">
    <property type="entry name" value="Flavodoxin_fold"/>
</dbReference>
<evidence type="ECO:0000256" key="2">
    <source>
        <dbReference type="ARBA" id="ARBA00023002"/>
    </source>
</evidence>
<proteinExistence type="inferred from homology"/>
<dbReference type="InterPro" id="IPR051545">
    <property type="entry name" value="NAD(P)H_dehydrogenase_qn"/>
</dbReference>
<dbReference type="Proteomes" id="UP000269265">
    <property type="component" value="Unassembled WGS sequence"/>
</dbReference>
<dbReference type="PANTHER" id="PTHR10204:SF34">
    <property type="entry name" value="NAD(P)H DEHYDROGENASE [QUINONE] 1 ISOFORM 1"/>
    <property type="match status" value="1"/>
</dbReference>
<dbReference type="Pfam" id="PF02525">
    <property type="entry name" value="Flavodoxin_2"/>
    <property type="match status" value="1"/>
</dbReference>
<dbReference type="GO" id="GO:0003955">
    <property type="term" value="F:NAD(P)H dehydrogenase (quinone) activity"/>
    <property type="evidence" value="ECO:0007669"/>
    <property type="project" value="TreeGrafter"/>
</dbReference>
<comment type="similarity">
    <text evidence="1">Belongs to the NAD(P)H dehydrogenase (quinone) family.</text>
</comment>
<reference evidence="4 5" key="1">
    <citation type="submission" date="2018-12" db="EMBL/GenBank/DDBJ databases">
        <title>The whole draft genome of Aquabacterium sp. SJQ9.</title>
        <authorList>
            <person name="Sun L."/>
            <person name="Gao X."/>
            <person name="Chen W."/>
            <person name="Huang K."/>
        </authorList>
    </citation>
    <scope>NUCLEOTIDE SEQUENCE [LARGE SCALE GENOMIC DNA]</scope>
    <source>
        <strain evidence="4 5">SJQ9</strain>
    </source>
</reference>
<dbReference type="AlphaFoldDB" id="A0A3R8S7R1"/>
<evidence type="ECO:0000256" key="1">
    <source>
        <dbReference type="ARBA" id="ARBA00006252"/>
    </source>
</evidence>